<feature type="domain" description="Response regulatory" evidence="3">
    <location>
        <begin position="1"/>
        <end position="101"/>
    </location>
</feature>
<evidence type="ECO:0000256" key="1">
    <source>
        <dbReference type="ARBA" id="ARBA00022553"/>
    </source>
</evidence>
<dbReference type="SUPFAM" id="SSF52172">
    <property type="entry name" value="CheY-like"/>
    <property type="match status" value="1"/>
</dbReference>
<dbReference type="Pfam" id="PF00072">
    <property type="entry name" value="Response_reg"/>
    <property type="match status" value="1"/>
</dbReference>
<dbReference type="PANTHER" id="PTHR44591:SF21">
    <property type="entry name" value="TWO-COMPONENT RESPONSE REGULATOR"/>
    <property type="match status" value="1"/>
</dbReference>
<gene>
    <name evidence="4" type="ORF">V1286_005077</name>
</gene>
<accession>A0ABU8BG66</accession>
<comment type="caution">
    <text evidence="4">The sequence shown here is derived from an EMBL/GenBank/DDBJ whole genome shotgun (WGS) entry which is preliminary data.</text>
</comment>
<sequence>MARLLAHHGIESRTFASAEALLESDSVQTASCLLVDIHLGGISGIELQRRLAASGSKWPVIFMTANDDEATRNEVMHVGCIAYLRKPFAQHVLLNAISKAVA</sequence>
<dbReference type="Proteomes" id="UP001364224">
    <property type="component" value="Unassembled WGS sequence"/>
</dbReference>
<dbReference type="InterPro" id="IPR050595">
    <property type="entry name" value="Bact_response_regulator"/>
</dbReference>
<dbReference type="PROSITE" id="PS50110">
    <property type="entry name" value="RESPONSE_REGULATORY"/>
    <property type="match status" value="1"/>
</dbReference>
<dbReference type="InterPro" id="IPR011006">
    <property type="entry name" value="CheY-like_superfamily"/>
</dbReference>
<evidence type="ECO:0000256" key="2">
    <source>
        <dbReference type="PROSITE-ProRule" id="PRU00169"/>
    </source>
</evidence>
<dbReference type="PANTHER" id="PTHR44591">
    <property type="entry name" value="STRESS RESPONSE REGULATOR PROTEIN 1"/>
    <property type="match status" value="1"/>
</dbReference>
<organism evidence="4 5">
    <name type="scientific">Bradyrhizobium algeriense</name>
    <dbReference type="NCBI Taxonomy" id="634784"/>
    <lineage>
        <taxon>Bacteria</taxon>
        <taxon>Pseudomonadati</taxon>
        <taxon>Pseudomonadota</taxon>
        <taxon>Alphaproteobacteria</taxon>
        <taxon>Hyphomicrobiales</taxon>
        <taxon>Nitrobacteraceae</taxon>
        <taxon>Bradyrhizobium</taxon>
    </lineage>
</organism>
<feature type="modified residue" description="4-aspartylphosphate" evidence="2">
    <location>
        <position position="36"/>
    </location>
</feature>
<evidence type="ECO:0000313" key="5">
    <source>
        <dbReference type="Proteomes" id="UP001364224"/>
    </source>
</evidence>
<evidence type="ECO:0000259" key="3">
    <source>
        <dbReference type="PROSITE" id="PS50110"/>
    </source>
</evidence>
<dbReference type="SMART" id="SM00448">
    <property type="entry name" value="REC"/>
    <property type="match status" value="1"/>
</dbReference>
<keyword evidence="1 2" id="KW-0597">Phosphoprotein</keyword>
<proteinExistence type="predicted"/>
<keyword evidence="5" id="KW-1185">Reference proteome</keyword>
<protein>
    <submittedName>
        <fullName evidence="4">FixJ family two-component response regulator</fullName>
    </submittedName>
</protein>
<dbReference type="RefSeq" id="WP_334483862.1">
    <property type="nucleotide sequence ID" value="NZ_JAZHRV010000001.1"/>
</dbReference>
<dbReference type="InterPro" id="IPR001789">
    <property type="entry name" value="Sig_transdc_resp-reg_receiver"/>
</dbReference>
<dbReference type="EMBL" id="JAZHRV010000001">
    <property type="protein sequence ID" value="MEH2557548.1"/>
    <property type="molecule type" value="Genomic_DNA"/>
</dbReference>
<dbReference type="Gene3D" id="3.40.50.2300">
    <property type="match status" value="1"/>
</dbReference>
<name>A0ABU8BG66_9BRAD</name>
<evidence type="ECO:0000313" key="4">
    <source>
        <dbReference type="EMBL" id="MEH2557548.1"/>
    </source>
</evidence>
<reference evidence="4 5" key="1">
    <citation type="submission" date="2024-02" db="EMBL/GenBank/DDBJ databases">
        <title>Adaptive strategies in a cosmopolitan and abundant soil bacterium.</title>
        <authorList>
            <person name="Carini P."/>
        </authorList>
    </citation>
    <scope>NUCLEOTIDE SEQUENCE [LARGE SCALE GENOMIC DNA]</scope>
    <source>
        <strain evidence="4 5">AZCC 1608</strain>
    </source>
</reference>